<organism evidence="1 2">
    <name type="scientific">Salinicola lusitanus</name>
    <dbReference type="NCBI Taxonomy" id="1949085"/>
    <lineage>
        <taxon>Bacteria</taxon>
        <taxon>Pseudomonadati</taxon>
        <taxon>Pseudomonadota</taxon>
        <taxon>Gammaproteobacteria</taxon>
        <taxon>Oceanospirillales</taxon>
        <taxon>Halomonadaceae</taxon>
        <taxon>Salinicola</taxon>
    </lineage>
</organism>
<gene>
    <name evidence="1" type="ORF">AAGT95_09465</name>
</gene>
<protein>
    <submittedName>
        <fullName evidence="1">Uncharacterized protein</fullName>
    </submittedName>
</protein>
<dbReference type="Proteomes" id="UP001453229">
    <property type="component" value="Chromosome"/>
</dbReference>
<name>A0ABZ3CY89_9GAMM</name>
<accession>A0ABZ3CY89</accession>
<dbReference type="EMBL" id="CP151919">
    <property type="protein sequence ID" value="XAD56201.1"/>
    <property type="molecule type" value="Genomic_DNA"/>
</dbReference>
<reference evidence="1 2" key="1">
    <citation type="submission" date="2024-04" db="EMBL/GenBank/DDBJ databases">
        <title>Salinicola lusitanus LLJ914,a marine bacterium isolated from the Okinawa Trough.</title>
        <authorList>
            <person name="Li J."/>
        </authorList>
    </citation>
    <scope>NUCLEOTIDE SEQUENCE [LARGE SCALE GENOMIC DNA]</scope>
    <source>
        <strain evidence="1 2">LLJ914</strain>
    </source>
</reference>
<evidence type="ECO:0000313" key="1">
    <source>
        <dbReference type="EMBL" id="XAD56201.1"/>
    </source>
</evidence>
<proteinExistence type="predicted"/>
<evidence type="ECO:0000313" key="2">
    <source>
        <dbReference type="Proteomes" id="UP001453229"/>
    </source>
</evidence>
<sequence length="140" mass="13955">MNRNTASRAGMRRAHLVLAGAVCHAGTLAMIDTDGYVQPGREATGLTAVGVFDKLVDNSGGLSGDAHAEVNRGYFKLAGASGADEIAAGDIGKPCYVVDAETVALTDGGGTRSPAGIIDGVDGDGGVWVNVDPTNGVALG</sequence>
<dbReference type="RefSeq" id="WP_342596319.1">
    <property type="nucleotide sequence ID" value="NZ_CP151919.1"/>
</dbReference>
<keyword evidence="2" id="KW-1185">Reference proteome</keyword>